<proteinExistence type="predicted"/>
<dbReference type="SUPFAM" id="SSF48008">
    <property type="entry name" value="GntR ligand-binding domain-like"/>
    <property type="match status" value="1"/>
</dbReference>
<evidence type="ECO:0000313" key="6">
    <source>
        <dbReference type="Proteomes" id="UP001304071"/>
    </source>
</evidence>
<reference evidence="5 6" key="1">
    <citation type="submission" date="2023-11" db="EMBL/GenBank/DDBJ databases">
        <title>Plant-associative lifestyle of Vibrio porteresiae and its evolutionary dynamics.</title>
        <authorList>
            <person name="Rameshkumar N."/>
            <person name="Kirti K."/>
        </authorList>
    </citation>
    <scope>NUCLEOTIDE SEQUENCE [LARGE SCALE GENOMIC DNA]</scope>
    <source>
        <strain evidence="5 6">MSSRF30</strain>
    </source>
</reference>
<evidence type="ECO:0000256" key="3">
    <source>
        <dbReference type="ARBA" id="ARBA00023163"/>
    </source>
</evidence>
<dbReference type="PANTHER" id="PTHR43537:SF20">
    <property type="entry name" value="HTH-TYPE TRANSCRIPTIONAL REPRESSOR GLAR"/>
    <property type="match status" value="1"/>
</dbReference>
<dbReference type="EMBL" id="CP138203">
    <property type="protein sequence ID" value="WPC72785.1"/>
    <property type="molecule type" value="Genomic_DNA"/>
</dbReference>
<dbReference type="PANTHER" id="PTHR43537">
    <property type="entry name" value="TRANSCRIPTIONAL REGULATOR, GNTR FAMILY"/>
    <property type="match status" value="1"/>
</dbReference>
<evidence type="ECO:0000256" key="1">
    <source>
        <dbReference type="ARBA" id="ARBA00023015"/>
    </source>
</evidence>
<feature type="domain" description="HTH gntR-type" evidence="4">
    <location>
        <begin position="7"/>
        <end position="74"/>
    </location>
</feature>
<organism evidence="5 6">
    <name type="scientific">Vibrio porteresiae DSM 19223</name>
    <dbReference type="NCBI Taxonomy" id="1123496"/>
    <lineage>
        <taxon>Bacteria</taxon>
        <taxon>Pseudomonadati</taxon>
        <taxon>Pseudomonadota</taxon>
        <taxon>Gammaproteobacteria</taxon>
        <taxon>Vibrionales</taxon>
        <taxon>Vibrionaceae</taxon>
        <taxon>Vibrio</taxon>
    </lineage>
</organism>
<dbReference type="InterPro" id="IPR000524">
    <property type="entry name" value="Tscrpt_reg_HTH_GntR"/>
</dbReference>
<protein>
    <submittedName>
        <fullName evidence="5">GntR family transcriptional regulator</fullName>
    </submittedName>
</protein>
<accession>A0ABZ0QB33</accession>
<dbReference type="SMART" id="SM00345">
    <property type="entry name" value="HTH_GNTR"/>
    <property type="match status" value="1"/>
</dbReference>
<evidence type="ECO:0000259" key="4">
    <source>
        <dbReference type="PROSITE" id="PS50949"/>
    </source>
</evidence>
<dbReference type="Pfam" id="PF00392">
    <property type="entry name" value="GntR"/>
    <property type="match status" value="1"/>
</dbReference>
<evidence type="ECO:0000256" key="2">
    <source>
        <dbReference type="ARBA" id="ARBA00023125"/>
    </source>
</evidence>
<name>A0ABZ0QB33_9VIBR</name>
<dbReference type="InterPro" id="IPR036388">
    <property type="entry name" value="WH-like_DNA-bd_sf"/>
</dbReference>
<gene>
    <name evidence="5" type="ORF">R8Z52_11675</name>
</gene>
<dbReference type="Pfam" id="PF07729">
    <property type="entry name" value="FCD"/>
    <property type="match status" value="1"/>
</dbReference>
<dbReference type="SMART" id="SM00895">
    <property type="entry name" value="FCD"/>
    <property type="match status" value="1"/>
</dbReference>
<keyword evidence="2" id="KW-0238">DNA-binding</keyword>
<dbReference type="InterPro" id="IPR036390">
    <property type="entry name" value="WH_DNA-bd_sf"/>
</dbReference>
<sequence length="221" mass="25653">MSEQEALTTSEMIYQALKKDIINGVYPSGEKIKLESVKERYNVSYSPLREALSRLAESQLLINSGQRGFRVPVMSQSDFEDITNSRIKLECMALEMAIEKGDLKWESNIVAAYHLLAQQEKRVHELGEISQESRDDLDKAHEEFHQALLAGSQSNWLLFFVKSLNSQFDRYRRYSTTFQFSSNRSVEYHRRLKDLVIERNKEEALKVLADHIRYSAKAILN</sequence>
<dbReference type="SUPFAM" id="SSF46785">
    <property type="entry name" value="Winged helix' DNA-binding domain"/>
    <property type="match status" value="1"/>
</dbReference>
<dbReference type="InterPro" id="IPR011711">
    <property type="entry name" value="GntR_C"/>
</dbReference>
<dbReference type="Proteomes" id="UP001304071">
    <property type="component" value="Chromosome 1"/>
</dbReference>
<keyword evidence="1" id="KW-0805">Transcription regulation</keyword>
<dbReference type="RefSeq" id="WP_261892517.1">
    <property type="nucleotide sequence ID" value="NZ_AP024895.1"/>
</dbReference>
<dbReference type="Gene3D" id="1.20.120.530">
    <property type="entry name" value="GntR ligand-binding domain-like"/>
    <property type="match status" value="1"/>
</dbReference>
<dbReference type="Gene3D" id="1.10.10.10">
    <property type="entry name" value="Winged helix-like DNA-binding domain superfamily/Winged helix DNA-binding domain"/>
    <property type="match status" value="1"/>
</dbReference>
<evidence type="ECO:0000313" key="5">
    <source>
        <dbReference type="EMBL" id="WPC72785.1"/>
    </source>
</evidence>
<keyword evidence="3" id="KW-0804">Transcription</keyword>
<dbReference type="PROSITE" id="PS50949">
    <property type="entry name" value="HTH_GNTR"/>
    <property type="match status" value="1"/>
</dbReference>
<keyword evidence="6" id="KW-1185">Reference proteome</keyword>
<dbReference type="InterPro" id="IPR008920">
    <property type="entry name" value="TF_FadR/GntR_C"/>
</dbReference>